<dbReference type="RefSeq" id="WP_345862256.1">
    <property type="nucleotide sequence ID" value="NZ_JBDIMF010000001.1"/>
</dbReference>
<dbReference type="InterPro" id="IPR014710">
    <property type="entry name" value="RmlC-like_jellyroll"/>
</dbReference>
<comment type="caution">
    <text evidence="5">The sequence shown here is derived from an EMBL/GenBank/DDBJ whole genome shotgun (WGS) entry which is preliminary data.</text>
</comment>
<dbReference type="SMART" id="SM00419">
    <property type="entry name" value="HTH_CRP"/>
    <property type="match status" value="1"/>
</dbReference>
<dbReference type="InterPro" id="IPR012318">
    <property type="entry name" value="HTH_CRP"/>
</dbReference>
<name>A0ABU9XM34_9SPHN</name>
<evidence type="ECO:0000313" key="5">
    <source>
        <dbReference type="EMBL" id="MEN2784873.1"/>
    </source>
</evidence>
<dbReference type="Proteomes" id="UP001404104">
    <property type="component" value="Unassembled WGS sequence"/>
</dbReference>
<dbReference type="PROSITE" id="PS51063">
    <property type="entry name" value="HTH_CRP_2"/>
    <property type="match status" value="1"/>
</dbReference>
<dbReference type="Pfam" id="PF13545">
    <property type="entry name" value="HTH_Crp_2"/>
    <property type="match status" value="1"/>
</dbReference>
<proteinExistence type="predicted"/>
<keyword evidence="6" id="KW-1185">Reference proteome</keyword>
<organism evidence="5 6">
    <name type="scientific">Sphingomonas qilianensis</name>
    <dbReference type="NCBI Taxonomy" id="1736690"/>
    <lineage>
        <taxon>Bacteria</taxon>
        <taxon>Pseudomonadati</taxon>
        <taxon>Pseudomonadota</taxon>
        <taxon>Alphaproteobacteria</taxon>
        <taxon>Sphingomonadales</taxon>
        <taxon>Sphingomonadaceae</taxon>
        <taxon>Sphingomonas</taxon>
    </lineage>
</organism>
<dbReference type="Gene3D" id="2.60.120.10">
    <property type="entry name" value="Jelly Rolls"/>
    <property type="match status" value="1"/>
</dbReference>
<accession>A0ABU9XM34</accession>
<evidence type="ECO:0000256" key="2">
    <source>
        <dbReference type="ARBA" id="ARBA00023125"/>
    </source>
</evidence>
<dbReference type="Gene3D" id="1.10.10.10">
    <property type="entry name" value="Winged helix-like DNA-binding domain superfamily/Winged helix DNA-binding domain"/>
    <property type="match status" value="1"/>
</dbReference>
<protein>
    <submittedName>
        <fullName evidence="5">Crp/Fnr family transcriptional regulator</fullName>
    </submittedName>
</protein>
<evidence type="ECO:0000256" key="1">
    <source>
        <dbReference type="ARBA" id="ARBA00023015"/>
    </source>
</evidence>
<keyword evidence="2" id="KW-0238">DNA-binding</keyword>
<sequence length="244" mass="27095">MNDARYGLSLWLDRLTLRSTLTEDEREAILALPGELELIRPNRDFVRLGEQVSRACLVVSGLAGRFGQTRNGERQMTALHIAGDMADLHSVVLPKAATALQSVGETLIYRVPHAEIHKLVGQSRTLAEAFWRDCMVDAAVLSQWALVNARLSAKGRVAHLLCEMACRFGKGQSHDGHEIDWPLTQTTLGDTTGLTPVHVNRTLRALREGGAAHITGKTMRVIDWPRLRDIAEFDARYLVLEKAD</sequence>
<dbReference type="InterPro" id="IPR036390">
    <property type="entry name" value="WH_DNA-bd_sf"/>
</dbReference>
<dbReference type="InterPro" id="IPR018490">
    <property type="entry name" value="cNMP-bd_dom_sf"/>
</dbReference>
<dbReference type="InterPro" id="IPR000595">
    <property type="entry name" value="cNMP-bd_dom"/>
</dbReference>
<dbReference type="SUPFAM" id="SSF51206">
    <property type="entry name" value="cAMP-binding domain-like"/>
    <property type="match status" value="1"/>
</dbReference>
<evidence type="ECO:0000259" key="4">
    <source>
        <dbReference type="PROSITE" id="PS51063"/>
    </source>
</evidence>
<dbReference type="CDD" id="cd00038">
    <property type="entry name" value="CAP_ED"/>
    <property type="match status" value="1"/>
</dbReference>
<gene>
    <name evidence="5" type="ORF">ABC969_00360</name>
</gene>
<evidence type="ECO:0000313" key="6">
    <source>
        <dbReference type="Proteomes" id="UP001404104"/>
    </source>
</evidence>
<keyword evidence="3" id="KW-0804">Transcription</keyword>
<dbReference type="SUPFAM" id="SSF46785">
    <property type="entry name" value="Winged helix' DNA-binding domain"/>
    <property type="match status" value="1"/>
</dbReference>
<keyword evidence="1" id="KW-0805">Transcription regulation</keyword>
<feature type="domain" description="HTH crp-type" evidence="4">
    <location>
        <begin position="151"/>
        <end position="225"/>
    </location>
</feature>
<dbReference type="EMBL" id="JBDIMF010000001">
    <property type="protein sequence ID" value="MEN2784873.1"/>
    <property type="molecule type" value="Genomic_DNA"/>
</dbReference>
<dbReference type="InterPro" id="IPR036388">
    <property type="entry name" value="WH-like_DNA-bd_sf"/>
</dbReference>
<evidence type="ECO:0000256" key="3">
    <source>
        <dbReference type="ARBA" id="ARBA00023163"/>
    </source>
</evidence>
<reference evidence="5 6" key="1">
    <citation type="submission" date="2024-05" db="EMBL/GenBank/DDBJ databases">
        <authorList>
            <person name="Liu Q."/>
            <person name="Xin Y.-H."/>
        </authorList>
    </citation>
    <scope>NUCLEOTIDE SEQUENCE [LARGE SCALE GENOMIC DNA]</scope>
    <source>
        <strain evidence="5 6">CGMCC 1.15349</strain>
    </source>
</reference>